<dbReference type="InterPro" id="IPR013766">
    <property type="entry name" value="Thioredoxin_domain"/>
</dbReference>
<dbReference type="PROSITE" id="PS51352">
    <property type="entry name" value="THIOREDOXIN_2"/>
    <property type="match status" value="1"/>
</dbReference>
<dbReference type="InterPro" id="IPR036249">
    <property type="entry name" value="Thioredoxin-like_sf"/>
</dbReference>
<organism evidence="2 3">
    <name type="scientific">Methanooceanicella nereidis</name>
    <dbReference type="NCBI Taxonomy" id="2052831"/>
    <lineage>
        <taxon>Archaea</taxon>
        <taxon>Methanobacteriati</taxon>
        <taxon>Methanobacteriota</taxon>
        <taxon>Stenosarchaea group</taxon>
        <taxon>Methanomicrobia</taxon>
        <taxon>Methanocellales</taxon>
        <taxon>Methanocellaceae</taxon>
        <taxon>Methanooceanicella</taxon>
    </lineage>
</organism>
<comment type="caution">
    <text evidence="2">The sequence shown here is derived from an EMBL/GenBank/DDBJ whole genome shotgun (WGS) entry which is preliminary data.</text>
</comment>
<proteinExistence type="predicted"/>
<evidence type="ECO:0000313" key="2">
    <source>
        <dbReference type="EMBL" id="MCD1293409.1"/>
    </source>
</evidence>
<dbReference type="PANTHER" id="PTHR45663">
    <property type="entry name" value="GEO12009P1"/>
    <property type="match status" value="1"/>
</dbReference>
<sequence>MIKTKTTILAVSVVICMMAFAGIVSSQSMQQPVLKSKVTMADIDEALKSGPVFLEFETQECGYCKQQRPMTEELAGEYSGKVTFMFIDANQNRDIARTFLVSGVPQMNIIAKKENGEYTYVGKDGKASGNINDSRFRGLTQKDTLKTALDAAVNMRG</sequence>
<dbReference type="Pfam" id="PF00085">
    <property type="entry name" value="Thioredoxin"/>
    <property type="match status" value="1"/>
</dbReference>
<gene>
    <name evidence="2" type="ORF">CUJ83_00150</name>
</gene>
<dbReference type="PANTHER" id="PTHR45663:SF11">
    <property type="entry name" value="GEO12009P1"/>
    <property type="match status" value="1"/>
</dbReference>
<dbReference type="Gene3D" id="3.40.30.10">
    <property type="entry name" value="Glutaredoxin"/>
    <property type="match status" value="1"/>
</dbReference>
<dbReference type="Proteomes" id="UP001320159">
    <property type="component" value="Unassembled WGS sequence"/>
</dbReference>
<protein>
    <submittedName>
        <fullName evidence="2">Thiol reductase thioredoxin</fullName>
    </submittedName>
</protein>
<dbReference type="AlphaFoldDB" id="A0AAP2RA95"/>
<dbReference type="GO" id="GO:0015035">
    <property type="term" value="F:protein-disulfide reductase activity"/>
    <property type="evidence" value="ECO:0007669"/>
    <property type="project" value="TreeGrafter"/>
</dbReference>
<name>A0AAP2RA95_9EURY</name>
<feature type="domain" description="Thioredoxin" evidence="1">
    <location>
        <begin position="18"/>
        <end position="154"/>
    </location>
</feature>
<dbReference type="CDD" id="cd02947">
    <property type="entry name" value="TRX_family"/>
    <property type="match status" value="1"/>
</dbReference>
<dbReference type="GO" id="GO:0005737">
    <property type="term" value="C:cytoplasm"/>
    <property type="evidence" value="ECO:0007669"/>
    <property type="project" value="TreeGrafter"/>
</dbReference>
<keyword evidence="3" id="KW-1185">Reference proteome</keyword>
<evidence type="ECO:0000259" key="1">
    <source>
        <dbReference type="PROSITE" id="PS51352"/>
    </source>
</evidence>
<accession>A0AAP2RA95</accession>
<dbReference type="SUPFAM" id="SSF52833">
    <property type="entry name" value="Thioredoxin-like"/>
    <property type="match status" value="1"/>
</dbReference>
<reference evidence="2 3" key="1">
    <citation type="submission" date="2017-11" db="EMBL/GenBank/DDBJ databases">
        <title>Isolation and Characterization of Family Methanocellaceae Species from Potential Methane Hydrate Area Offshore Southwestern Taiwan.</title>
        <authorList>
            <person name="Zhang W.-L."/>
            <person name="Chen W.-C."/>
            <person name="Lai M.-C."/>
            <person name="Chen S.-C."/>
        </authorList>
    </citation>
    <scope>NUCLEOTIDE SEQUENCE [LARGE SCALE GENOMIC DNA]</scope>
    <source>
        <strain evidence="2 3">CWC-04</strain>
    </source>
</reference>
<dbReference type="EMBL" id="PGCK01000001">
    <property type="protein sequence ID" value="MCD1293409.1"/>
    <property type="molecule type" value="Genomic_DNA"/>
</dbReference>
<dbReference type="RefSeq" id="WP_230739150.1">
    <property type="nucleotide sequence ID" value="NZ_PGCK01000001.1"/>
</dbReference>
<evidence type="ECO:0000313" key="3">
    <source>
        <dbReference type="Proteomes" id="UP001320159"/>
    </source>
</evidence>